<feature type="domain" description="VanZ-like" evidence="2">
    <location>
        <begin position="34"/>
        <end position="112"/>
    </location>
</feature>
<organism evidence="3 4">
    <name type="scientific">Opitutus terrae (strain DSM 11246 / JCM 15787 / PB90-1)</name>
    <dbReference type="NCBI Taxonomy" id="452637"/>
    <lineage>
        <taxon>Bacteria</taxon>
        <taxon>Pseudomonadati</taxon>
        <taxon>Verrucomicrobiota</taxon>
        <taxon>Opitutia</taxon>
        <taxon>Opitutales</taxon>
        <taxon>Opitutaceae</taxon>
        <taxon>Opitutus</taxon>
    </lineage>
</organism>
<keyword evidence="1" id="KW-0472">Membrane</keyword>
<dbReference type="Proteomes" id="UP000007013">
    <property type="component" value="Chromosome"/>
</dbReference>
<dbReference type="AlphaFoldDB" id="B1ZWH3"/>
<evidence type="ECO:0000313" key="4">
    <source>
        <dbReference type="Proteomes" id="UP000007013"/>
    </source>
</evidence>
<feature type="transmembrane region" description="Helical" evidence="1">
    <location>
        <begin position="43"/>
        <end position="59"/>
    </location>
</feature>
<proteinExistence type="predicted"/>
<dbReference type="PANTHER" id="PTHR28008">
    <property type="entry name" value="DOMAIN PROTEIN, PUTATIVE (AFU_ORTHOLOGUE AFUA_3G10980)-RELATED"/>
    <property type="match status" value="1"/>
</dbReference>
<sequence>MRSLGSKSNRSWFWPLLLTVAISVASGRSKIATPGLFQFDKAAHFLVFGLLATLVVRLGEGRRAAWLALLVVSLYGMADEWHQSFTPGRSVELADWMADTAGAALAVMLYACWPRYRAQLETPLGRKARVENPGANAPSSV</sequence>
<dbReference type="InterPro" id="IPR006976">
    <property type="entry name" value="VanZ-like"/>
</dbReference>
<protein>
    <submittedName>
        <fullName evidence="3">VanZ family protein</fullName>
    </submittedName>
</protein>
<reference evidence="3 4" key="1">
    <citation type="journal article" date="2011" name="J. Bacteriol.">
        <title>Genome sequence of the verrucomicrobium Opitutus terrae PB90-1, an abundant inhabitant of rice paddy soil ecosystems.</title>
        <authorList>
            <person name="van Passel M.W."/>
            <person name="Kant R."/>
            <person name="Palva A."/>
            <person name="Copeland A."/>
            <person name="Lucas S."/>
            <person name="Lapidus A."/>
            <person name="Glavina del Rio T."/>
            <person name="Pitluck S."/>
            <person name="Goltsman E."/>
            <person name="Clum A."/>
            <person name="Sun H."/>
            <person name="Schmutz J."/>
            <person name="Larimer F.W."/>
            <person name="Land M.L."/>
            <person name="Hauser L."/>
            <person name="Kyrpides N."/>
            <person name="Mikhailova N."/>
            <person name="Richardson P.P."/>
            <person name="Janssen P.H."/>
            <person name="de Vos W.M."/>
            <person name="Smidt H."/>
        </authorList>
    </citation>
    <scope>NUCLEOTIDE SEQUENCE [LARGE SCALE GENOMIC DNA]</scope>
    <source>
        <strain evidence="4">DSM 11246 / JCM 15787 / PB90-1</strain>
    </source>
</reference>
<dbReference type="KEGG" id="ote:Oter_0005"/>
<dbReference type="STRING" id="452637.Oter_0005"/>
<name>B1ZWH3_OPITP</name>
<keyword evidence="1" id="KW-1133">Transmembrane helix</keyword>
<feature type="transmembrane region" description="Helical" evidence="1">
    <location>
        <begin position="64"/>
        <end position="81"/>
    </location>
</feature>
<accession>B1ZWH3</accession>
<evidence type="ECO:0000313" key="3">
    <source>
        <dbReference type="EMBL" id="ACB73297.1"/>
    </source>
</evidence>
<dbReference type="Pfam" id="PF04892">
    <property type="entry name" value="VanZ"/>
    <property type="match status" value="1"/>
</dbReference>
<evidence type="ECO:0000256" key="1">
    <source>
        <dbReference type="SAM" id="Phobius"/>
    </source>
</evidence>
<gene>
    <name evidence="3" type="ordered locus">Oter_0005</name>
</gene>
<dbReference type="PANTHER" id="PTHR28008:SF1">
    <property type="entry name" value="DOMAIN PROTEIN, PUTATIVE (AFU_ORTHOLOGUE AFUA_3G10980)-RELATED"/>
    <property type="match status" value="1"/>
</dbReference>
<feature type="transmembrane region" description="Helical" evidence="1">
    <location>
        <begin position="93"/>
        <end position="113"/>
    </location>
</feature>
<dbReference type="HOGENOM" id="CLU_096028_5_3_0"/>
<evidence type="ECO:0000259" key="2">
    <source>
        <dbReference type="Pfam" id="PF04892"/>
    </source>
</evidence>
<keyword evidence="4" id="KW-1185">Reference proteome</keyword>
<dbReference type="EMBL" id="CP001032">
    <property type="protein sequence ID" value="ACB73297.1"/>
    <property type="molecule type" value="Genomic_DNA"/>
</dbReference>
<dbReference type="NCBIfam" id="NF037970">
    <property type="entry name" value="vanZ_1"/>
    <property type="match status" value="1"/>
</dbReference>
<dbReference type="eggNOG" id="COG5652">
    <property type="taxonomic scope" value="Bacteria"/>
</dbReference>
<keyword evidence="1" id="KW-0812">Transmembrane</keyword>
<dbReference type="RefSeq" id="WP_012372835.1">
    <property type="nucleotide sequence ID" value="NC_010571.1"/>
</dbReference>